<dbReference type="OrthoDB" id="70626at2157"/>
<sequence>MDILTLSEYILMAALAIYALASVRIASRKNIGMGLVGVSGLSIAVATILVIVQNIYGIAFCKDIATALVLLGPVGTIAFARVLRGYNHG</sequence>
<dbReference type="KEGG" id="mfi:DSM1535_1082"/>
<dbReference type="EMBL" id="JADIIL010000018">
    <property type="protein sequence ID" value="MBF4474850.1"/>
    <property type="molecule type" value="Genomic_DNA"/>
</dbReference>
<feature type="transmembrane region" description="Helical" evidence="6">
    <location>
        <begin position="6"/>
        <end position="23"/>
    </location>
</feature>
<evidence type="ECO:0000256" key="6">
    <source>
        <dbReference type="SAM" id="Phobius"/>
    </source>
</evidence>
<dbReference type="Pfam" id="PF04066">
    <property type="entry name" value="MrpF_PhaF"/>
    <property type="match status" value="1"/>
</dbReference>
<dbReference type="PATRIC" id="fig|2162.10.peg.2243"/>
<evidence type="ECO:0000256" key="2">
    <source>
        <dbReference type="ARBA" id="ARBA00022475"/>
    </source>
</evidence>
<evidence type="ECO:0000256" key="4">
    <source>
        <dbReference type="ARBA" id="ARBA00022989"/>
    </source>
</evidence>
<dbReference type="GO" id="GO:0015075">
    <property type="term" value="F:monoatomic ion transmembrane transporter activity"/>
    <property type="evidence" value="ECO:0007669"/>
    <property type="project" value="InterPro"/>
</dbReference>
<accession>A0A090I2S5</accession>
<gene>
    <name evidence="7" type="primary">ehbB</name>
    <name evidence="7" type="ORF">BRM9_0223</name>
    <name evidence="8" type="ORF">DSM1535_1082</name>
    <name evidence="10" type="ORF">ISP06_05185</name>
    <name evidence="9" type="ORF">MB9_2173</name>
</gene>
<dbReference type="EMBL" id="LN734822">
    <property type="protein sequence ID" value="CEL25788.1"/>
    <property type="molecule type" value="Genomic_DNA"/>
</dbReference>
<dbReference type="RefSeq" id="WP_048072636.1">
    <property type="nucleotide sequence ID" value="NZ_CALCVY010000131.1"/>
</dbReference>
<dbReference type="Proteomes" id="UP000062768">
    <property type="component" value="Chromosome I"/>
</dbReference>
<dbReference type="GO" id="GO:0005886">
    <property type="term" value="C:plasma membrane"/>
    <property type="evidence" value="ECO:0007669"/>
    <property type="project" value="UniProtKB-SubCell"/>
</dbReference>
<reference evidence="10" key="4">
    <citation type="submission" date="2020-10" db="EMBL/GenBank/DDBJ databases">
        <title>Dehalococcoides mccartyi of a TCE/Cr reducing biochatode.</title>
        <authorList>
            <person name="Matturro B."/>
        </authorList>
    </citation>
    <scope>NUCLEOTIDE SEQUENCE</scope>
    <source>
        <strain evidence="10">Bin2</strain>
    </source>
</reference>
<reference evidence="8" key="2">
    <citation type="submission" date="2014-08" db="EMBL/GenBank/DDBJ databases">
        <authorList>
            <person name="Wibberg D."/>
        </authorList>
    </citation>
    <scope>NUCLEOTIDE SEQUENCE</scope>
</reference>
<dbReference type="Proteomes" id="UP000606900">
    <property type="component" value="Unassembled WGS sequence"/>
</dbReference>
<keyword evidence="5 6" id="KW-0472">Membrane</keyword>
<dbReference type="EMBL" id="CP006933">
    <property type="protein sequence ID" value="AIS31052.1"/>
    <property type="molecule type" value="Genomic_DNA"/>
</dbReference>
<dbReference type="AlphaFoldDB" id="A0A090I2S5"/>
<dbReference type="NCBIfam" id="NF009254">
    <property type="entry name" value="PRK12612.1-2"/>
    <property type="match status" value="1"/>
</dbReference>
<evidence type="ECO:0000256" key="3">
    <source>
        <dbReference type="ARBA" id="ARBA00022692"/>
    </source>
</evidence>
<keyword evidence="11" id="KW-1185">Reference proteome</keyword>
<comment type="subcellular location">
    <subcellularLocation>
        <location evidence="1">Cell membrane</location>
        <topology evidence="1">Multi-pass membrane protein</topology>
    </subcellularLocation>
</comment>
<feature type="transmembrane region" description="Helical" evidence="6">
    <location>
        <begin position="35"/>
        <end position="58"/>
    </location>
</feature>
<reference evidence="7" key="1">
    <citation type="submission" date="2013-12" db="EMBL/GenBank/DDBJ databases">
        <title>The complete genome sequence of Methanobacterium sp. BRM9.</title>
        <authorList>
            <consortium name="Pastoral Greenhouse Gas Research Consortium"/>
            <person name="Kelly W.J."/>
            <person name="Leahy S.C."/>
            <person name="Perry R."/>
            <person name="Li D."/>
            <person name="Altermann E."/>
            <person name="Lambie S.C."/>
            <person name="Attwood G.T."/>
        </authorList>
    </citation>
    <scope>NUCLEOTIDE SEQUENCE [LARGE SCALE GENOMIC DNA]</scope>
    <source>
        <strain evidence="7">BRM9</strain>
    </source>
</reference>
<evidence type="ECO:0000313" key="10">
    <source>
        <dbReference type="EMBL" id="MBF4474850.1"/>
    </source>
</evidence>
<evidence type="ECO:0000313" key="9">
    <source>
        <dbReference type="EMBL" id="CEL25788.1"/>
    </source>
</evidence>
<dbReference type="Proteomes" id="UP000029661">
    <property type="component" value="Chromosome"/>
</dbReference>
<evidence type="ECO:0000256" key="1">
    <source>
        <dbReference type="ARBA" id="ARBA00004651"/>
    </source>
</evidence>
<dbReference type="InterPro" id="IPR007208">
    <property type="entry name" value="MrpF/PhaF-like"/>
</dbReference>
<evidence type="ECO:0000313" key="11">
    <source>
        <dbReference type="Proteomes" id="UP000062768"/>
    </source>
</evidence>
<dbReference type="EMBL" id="LN515531">
    <property type="protein sequence ID" value="CEA13423.1"/>
    <property type="molecule type" value="Genomic_DNA"/>
</dbReference>
<protein>
    <submittedName>
        <fullName evidence="7">Energy-converting hydrogenase B subunit B EhbB</fullName>
    </submittedName>
    <submittedName>
        <fullName evidence="8">Putative membrane protein</fullName>
    </submittedName>
</protein>
<evidence type="ECO:0000313" key="7">
    <source>
        <dbReference type="EMBL" id="AIS31052.1"/>
    </source>
</evidence>
<reference evidence="9" key="3">
    <citation type="submission" date="2014-09" db="EMBL/GenBank/DDBJ databases">
        <authorList>
            <person name="Bishop-Lilly K.A."/>
            <person name="Broomall S.M."/>
            <person name="Chain P.S."/>
            <person name="Chertkov O."/>
            <person name="Coyne S.R."/>
            <person name="Daligault H.E."/>
            <person name="Davenport K.W."/>
            <person name="Erkkila T."/>
            <person name="Frey K.G."/>
            <person name="Gibbons H.S."/>
            <person name="Gu W."/>
            <person name="Jaissle J."/>
            <person name="Johnson S.L."/>
            <person name="Koroleva G.I."/>
            <person name="Ladner J.T."/>
            <person name="Lo C.-C."/>
            <person name="Minogue T.D."/>
            <person name="Munk C."/>
            <person name="Palacios G.F."/>
            <person name="Redden C.L."/>
            <person name="Rosenzweig C.N."/>
            <person name="Scholz M.B."/>
            <person name="Teshima H."/>
            <person name="Xu Y."/>
        </authorList>
    </citation>
    <scope>NUCLEOTIDE SEQUENCE</scope>
    <source>
        <strain evidence="9">Mb9</strain>
    </source>
</reference>
<dbReference type="GeneID" id="82850361"/>
<name>A0A090I2S5_METFO</name>
<feature type="transmembrane region" description="Helical" evidence="6">
    <location>
        <begin position="64"/>
        <end position="83"/>
    </location>
</feature>
<evidence type="ECO:0000313" key="8">
    <source>
        <dbReference type="EMBL" id="CEA13423.1"/>
    </source>
</evidence>
<dbReference type="KEGG" id="mfc:BRM9_0223"/>
<keyword evidence="2" id="KW-1003">Cell membrane</keyword>
<dbReference type="STRING" id="2162.BRM9_0223"/>
<keyword evidence="3 6" id="KW-0812">Transmembrane</keyword>
<keyword evidence="4 6" id="KW-1133">Transmembrane helix</keyword>
<proteinExistence type="predicted"/>
<organism evidence="8">
    <name type="scientific">Methanobacterium formicicum</name>
    <dbReference type="NCBI Taxonomy" id="2162"/>
    <lineage>
        <taxon>Archaea</taxon>
        <taxon>Methanobacteriati</taxon>
        <taxon>Methanobacteriota</taxon>
        <taxon>Methanomada group</taxon>
        <taxon>Methanobacteria</taxon>
        <taxon>Methanobacteriales</taxon>
        <taxon>Methanobacteriaceae</taxon>
        <taxon>Methanobacterium</taxon>
    </lineage>
</organism>
<evidence type="ECO:0000256" key="5">
    <source>
        <dbReference type="ARBA" id="ARBA00023136"/>
    </source>
</evidence>